<dbReference type="EMBL" id="WITK01000001">
    <property type="protein sequence ID" value="MQW90973.1"/>
    <property type="molecule type" value="Genomic_DNA"/>
</dbReference>
<dbReference type="Proteomes" id="UP000327478">
    <property type="component" value="Chromosome"/>
</dbReference>
<evidence type="ECO:0000313" key="3">
    <source>
        <dbReference type="Proteomes" id="UP000327478"/>
    </source>
</evidence>
<dbReference type="AlphaFoldDB" id="A0A5Q0P178"/>
<evidence type="ECO:0000313" key="2">
    <source>
        <dbReference type="EMBL" id="QGA10200.1"/>
    </source>
</evidence>
<evidence type="ECO:0000313" key="1">
    <source>
        <dbReference type="EMBL" id="MQW90973.1"/>
    </source>
</evidence>
<organism evidence="1 4">
    <name type="scientific">Acinetobacter wanghuae</name>
    <dbReference type="NCBI Taxonomy" id="2662362"/>
    <lineage>
        <taxon>Bacteria</taxon>
        <taxon>Pseudomonadati</taxon>
        <taxon>Pseudomonadota</taxon>
        <taxon>Gammaproteobacteria</taxon>
        <taxon>Moraxellales</taxon>
        <taxon>Moraxellaceae</taxon>
        <taxon>Acinetobacter</taxon>
    </lineage>
</organism>
<keyword evidence="3" id="KW-1185">Reference proteome</keyword>
<proteinExistence type="predicted"/>
<sequence>MNSSLEHFEINPATGLPMVGATDTAGHTYGASLSSFDSFNSLNSSSLDTFSSLDSHSSSSLNEW</sequence>
<gene>
    <name evidence="2" type="ORF">GFH30_01785</name>
    <name evidence="1" type="ORF">GHJ48_00920</name>
</gene>
<evidence type="ECO:0000313" key="4">
    <source>
        <dbReference type="Proteomes" id="UP000480556"/>
    </source>
</evidence>
<dbReference type="EMBL" id="CP045650">
    <property type="protein sequence ID" value="QGA10200.1"/>
    <property type="molecule type" value="Genomic_DNA"/>
</dbReference>
<dbReference type="Proteomes" id="UP000480556">
    <property type="component" value="Unassembled WGS sequence"/>
</dbReference>
<dbReference type="RefSeq" id="WP_153370582.1">
    <property type="nucleotide sequence ID" value="NZ_CP045650.1"/>
</dbReference>
<reference evidence="3 4" key="1">
    <citation type="submission" date="2019-10" db="EMBL/GenBank/DDBJ databases">
        <authorList>
            <person name="Dong K."/>
        </authorList>
    </citation>
    <scope>NUCLEOTIDE SEQUENCE [LARGE SCALE GENOMIC DNA]</scope>
    <source>
        <strain evidence="3">dk386</strain>
        <strain evidence="2">Dk386</strain>
        <strain evidence="4">dk771</strain>
        <strain evidence="1">Dk771</strain>
    </source>
</reference>
<name>A0A5Q0P178_9GAMM</name>
<protein>
    <submittedName>
        <fullName evidence="1">Uncharacterized protein</fullName>
    </submittedName>
</protein>
<accession>A0A5Q0P178</accession>